<proteinExistence type="predicted"/>
<reference evidence="1 2" key="1">
    <citation type="journal article" date="2021" name="J. Hered.">
        <title>A chromosome-level genome assembly of the parasitoid wasp, Cotesia glomerata (Hymenoptera: Braconidae).</title>
        <authorList>
            <person name="Pinto B.J."/>
            <person name="Weis J.J."/>
            <person name="Gamble T."/>
            <person name="Ode P.J."/>
            <person name="Paul R."/>
            <person name="Zaspel J.M."/>
        </authorList>
    </citation>
    <scope>NUCLEOTIDE SEQUENCE [LARGE SCALE GENOMIC DNA]</scope>
    <source>
        <strain evidence="1">CgM1</strain>
    </source>
</reference>
<comment type="caution">
    <text evidence="1">The sequence shown here is derived from an EMBL/GenBank/DDBJ whole genome shotgun (WGS) entry which is preliminary data.</text>
</comment>
<dbReference type="Proteomes" id="UP000826195">
    <property type="component" value="Unassembled WGS sequence"/>
</dbReference>
<evidence type="ECO:0000313" key="2">
    <source>
        <dbReference type="Proteomes" id="UP000826195"/>
    </source>
</evidence>
<protein>
    <submittedName>
        <fullName evidence="1">Uncharacterized protein</fullName>
    </submittedName>
</protein>
<gene>
    <name evidence="1" type="ORF">KQX54_021366</name>
</gene>
<organism evidence="1 2">
    <name type="scientific">Cotesia glomerata</name>
    <name type="common">Lepidopteran parasitic wasp</name>
    <name type="synonym">Apanteles glomeratus</name>
    <dbReference type="NCBI Taxonomy" id="32391"/>
    <lineage>
        <taxon>Eukaryota</taxon>
        <taxon>Metazoa</taxon>
        <taxon>Ecdysozoa</taxon>
        <taxon>Arthropoda</taxon>
        <taxon>Hexapoda</taxon>
        <taxon>Insecta</taxon>
        <taxon>Pterygota</taxon>
        <taxon>Neoptera</taxon>
        <taxon>Endopterygota</taxon>
        <taxon>Hymenoptera</taxon>
        <taxon>Apocrita</taxon>
        <taxon>Ichneumonoidea</taxon>
        <taxon>Braconidae</taxon>
        <taxon>Microgastrinae</taxon>
        <taxon>Cotesia</taxon>
    </lineage>
</organism>
<keyword evidence="2" id="KW-1185">Reference proteome</keyword>
<dbReference type="AlphaFoldDB" id="A0AAV7J9I1"/>
<name>A0AAV7J9I1_COTGL</name>
<evidence type="ECO:0000313" key="1">
    <source>
        <dbReference type="EMBL" id="KAH0568678.1"/>
    </source>
</evidence>
<accession>A0AAV7J9I1</accession>
<dbReference type="EMBL" id="JAHXZJ010000001">
    <property type="protein sequence ID" value="KAH0568678.1"/>
    <property type="molecule type" value="Genomic_DNA"/>
</dbReference>
<sequence>MVFFTRISARDKKKIEQPVDYMDIVRKGALTIAEKSSELWLKFVAFFRIKYNEKGVREQEYGRRKSLEILKYQQPRRHCQRLMNNIHKARESKGREERVSGCKGYCRLFLGRGGKGDGLDRMSGRLRIQHGQQSYEGSQGNPMITFLQSRSFHAAVYVH</sequence>